<keyword evidence="1" id="KW-0540">Nuclease</keyword>
<dbReference type="CDD" id="cd09859">
    <property type="entry name" value="PIN_53EXO"/>
    <property type="match status" value="1"/>
</dbReference>
<evidence type="ECO:0000256" key="4">
    <source>
        <dbReference type="SAM" id="MobiDB-lite"/>
    </source>
</evidence>
<dbReference type="SUPFAM" id="SSF88723">
    <property type="entry name" value="PIN domain-like"/>
    <property type="match status" value="1"/>
</dbReference>
<dbReference type="InterPro" id="IPR020045">
    <property type="entry name" value="DNA_polI_H3TH"/>
</dbReference>
<keyword evidence="2" id="KW-0378">Hydrolase</keyword>
<dbReference type="Gene3D" id="3.40.50.1010">
    <property type="entry name" value="5'-nuclease"/>
    <property type="match status" value="1"/>
</dbReference>
<keyword evidence="3" id="KW-0238">DNA-binding</keyword>
<accession>A0A381PMS8</accession>
<dbReference type="GO" id="GO:0033567">
    <property type="term" value="P:DNA replication, Okazaki fragment processing"/>
    <property type="evidence" value="ECO:0007669"/>
    <property type="project" value="InterPro"/>
</dbReference>
<dbReference type="GO" id="GO:0008409">
    <property type="term" value="F:5'-3' exonuclease activity"/>
    <property type="evidence" value="ECO:0007669"/>
    <property type="project" value="InterPro"/>
</dbReference>
<dbReference type="CDD" id="cd09898">
    <property type="entry name" value="H3TH_53EXO"/>
    <property type="match status" value="1"/>
</dbReference>
<dbReference type="InterPro" id="IPR038969">
    <property type="entry name" value="FEN"/>
</dbReference>
<evidence type="ECO:0000256" key="3">
    <source>
        <dbReference type="ARBA" id="ARBA00023125"/>
    </source>
</evidence>
<proteinExistence type="predicted"/>
<dbReference type="PANTHER" id="PTHR42646:SF2">
    <property type="entry name" value="5'-3' EXONUCLEASE FAMILY PROTEIN"/>
    <property type="match status" value="1"/>
</dbReference>
<dbReference type="SUPFAM" id="SSF47807">
    <property type="entry name" value="5' to 3' exonuclease, C-terminal subdomain"/>
    <property type="match status" value="1"/>
</dbReference>
<protein>
    <recommendedName>
        <fullName evidence="5">5'-3' exonuclease domain-containing protein</fullName>
    </recommendedName>
</protein>
<dbReference type="InterPro" id="IPR020046">
    <property type="entry name" value="5-3_exonucl_a-hlix_arch_N"/>
</dbReference>
<dbReference type="GO" id="GO:0003677">
    <property type="term" value="F:DNA binding"/>
    <property type="evidence" value="ECO:0007669"/>
    <property type="project" value="UniProtKB-KW"/>
</dbReference>
<feature type="region of interest" description="Disordered" evidence="4">
    <location>
        <begin position="273"/>
        <end position="292"/>
    </location>
</feature>
<organism evidence="6">
    <name type="scientific">marine metagenome</name>
    <dbReference type="NCBI Taxonomy" id="408172"/>
    <lineage>
        <taxon>unclassified sequences</taxon>
        <taxon>metagenomes</taxon>
        <taxon>ecological metagenomes</taxon>
    </lineage>
</organism>
<dbReference type="EMBL" id="UINC01001037">
    <property type="protein sequence ID" value="SUZ68322.1"/>
    <property type="molecule type" value="Genomic_DNA"/>
</dbReference>
<name>A0A381PMS8_9ZZZZ</name>
<dbReference type="GO" id="GO:0017108">
    <property type="term" value="F:5'-flap endonuclease activity"/>
    <property type="evidence" value="ECO:0007669"/>
    <property type="project" value="InterPro"/>
</dbReference>
<evidence type="ECO:0000256" key="2">
    <source>
        <dbReference type="ARBA" id="ARBA00022801"/>
    </source>
</evidence>
<evidence type="ECO:0000313" key="6">
    <source>
        <dbReference type="EMBL" id="SUZ68322.1"/>
    </source>
</evidence>
<dbReference type="FunFam" id="1.10.150.20:FF:000003">
    <property type="entry name" value="DNA polymerase I"/>
    <property type="match status" value="1"/>
</dbReference>
<dbReference type="InterPro" id="IPR008918">
    <property type="entry name" value="HhH2"/>
</dbReference>
<feature type="domain" description="5'-3' exonuclease" evidence="5">
    <location>
        <begin position="1"/>
        <end position="264"/>
    </location>
</feature>
<dbReference type="Pfam" id="PF02739">
    <property type="entry name" value="5_3_exonuc_N"/>
    <property type="match status" value="1"/>
</dbReference>
<dbReference type="SMART" id="SM00279">
    <property type="entry name" value="HhH2"/>
    <property type="match status" value="1"/>
</dbReference>
<dbReference type="InterPro" id="IPR036279">
    <property type="entry name" value="5-3_exonuclease_C_sf"/>
</dbReference>
<dbReference type="AlphaFoldDB" id="A0A381PMS8"/>
<dbReference type="Pfam" id="PF01367">
    <property type="entry name" value="5_3_exonuc"/>
    <property type="match status" value="1"/>
</dbReference>
<reference evidence="6" key="1">
    <citation type="submission" date="2018-05" db="EMBL/GenBank/DDBJ databases">
        <authorList>
            <person name="Lanie J.A."/>
            <person name="Ng W.-L."/>
            <person name="Kazmierczak K.M."/>
            <person name="Andrzejewski T.M."/>
            <person name="Davidsen T.M."/>
            <person name="Wayne K.J."/>
            <person name="Tettelin H."/>
            <person name="Glass J.I."/>
            <person name="Rusch D."/>
            <person name="Podicherti R."/>
            <person name="Tsui H.-C.T."/>
            <person name="Winkler M.E."/>
        </authorList>
    </citation>
    <scope>NUCLEOTIDE SEQUENCE</scope>
</reference>
<dbReference type="Gene3D" id="1.10.150.20">
    <property type="entry name" value="5' to 3' exonuclease, C-terminal subdomain"/>
    <property type="match status" value="1"/>
</dbReference>
<sequence length="292" mass="32112">MRLHVVDGTFELYRAHFSRRPERVAVDGSDVKATVGVMDSLLALFSDPREHATHIAVAFDNPIESFRNDLFAGYKTGEGMEPALVAQMDLVEEAVEALGIVVWSMDRFEADDALATAANRWREAVTQVRVMTPDKDLGQCVTGSKIVQVDRIRNRVINEDGVRERNGCGPTSIPDWLALVGDSADGIPGVPGFGAKTAAKLLSVYGSIEAIPPNCDDWAVPIRGAPRLATTLQEHLDEARLYRVLATLATNVPLEENLDDLRWRGADPSLYQSISEHLGPSTPEPLRWRSTR</sequence>
<gene>
    <name evidence="6" type="ORF">METZ01_LOCUS21176</name>
</gene>
<dbReference type="SMART" id="SM00475">
    <property type="entry name" value="53EXOc"/>
    <property type="match status" value="1"/>
</dbReference>
<evidence type="ECO:0000259" key="5">
    <source>
        <dbReference type="SMART" id="SM00475"/>
    </source>
</evidence>
<dbReference type="InterPro" id="IPR002421">
    <property type="entry name" value="5-3_exonuclease"/>
</dbReference>
<dbReference type="InterPro" id="IPR029060">
    <property type="entry name" value="PIN-like_dom_sf"/>
</dbReference>
<evidence type="ECO:0000256" key="1">
    <source>
        <dbReference type="ARBA" id="ARBA00022722"/>
    </source>
</evidence>
<dbReference type="PANTHER" id="PTHR42646">
    <property type="entry name" value="FLAP ENDONUCLEASE XNI"/>
    <property type="match status" value="1"/>
</dbReference>